<dbReference type="Proteomes" id="UP000759103">
    <property type="component" value="Unassembled WGS sequence"/>
</dbReference>
<feature type="signal peptide" evidence="2">
    <location>
        <begin position="1"/>
        <end position="21"/>
    </location>
</feature>
<dbReference type="InterPro" id="IPR011250">
    <property type="entry name" value="OMP/PagP_B-barrel"/>
</dbReference>
<sequence>MMRRVLLALLATTFLIPSAEAQPTGRRAPLQRQLDQALQLIEAQRARLDAQAAELAELRRRVDAQAQAVARAESAPLPQLAAAPPRAPAVAAAQGAAPGAPGDPAGVLQPPLERVGQAPEDAEQPIQLAVLDSQSSVVTRKGQLTGEFQVDYARADRSRAVFRGVELVEAVLVGVFDINESRQDVLTASAALRYGLTDRFELGVRAPFIHRADASIIAPIAGSTNNDQAATIDSSVKGTGIGDIELTARYQLLSGGNGRPYLIGNLQGVLPTGTDPFAIRRDDLGRPTRAATGAGFWGIAPSVTAILPSDPVVLFGTLGYTFNLPRAVDTRIPPVVITYVDPGDAISGSAGIGISLNQRTTVNFGYAHTWAFGTRTRTMLIEPTAAWPGERETISRDLQIGRFLFGVTYRVTDRASLNWSVEVGATEDATDLRTVLRVPVVLLTGR</sequence>
<evidence type="ECO:0000313" key="3">
    <source>
        <dbReference type="EMBL" id="MBW6531254.1"/>
    </source>
</evidence>
<evidence type="ECO:0000313" key="4">
    <source>
        <dbReference type="Proteomes" id="UP000759103"/>
    </source>
</evidence>
<protein>
    <submittedName>
        <fullName evidence="3">Transporter</fullName>
    </submittedName>
</protein>
<dbReference type="SUPFAM" id="SSF56925">
    <property type="entry name" value="OMPA-like"/>
    <property type="match status" value="1"/>
</dbReference>
<proteinExistence type="predicted"/>
<evidence type="ECO:0000256" key="2">
    <source>
        <dbReference type="SAM" id="SignalP"/>
    </source>
</evidence>
<comment type="caution">
    <text evidence="3">The sequence shown here is derived from an EMBL/GenBank/DDBJ whole genome shotgun (WGS) entry which is preliminary data.</text>
</comment>
<name>A0ABS7BNQ5_9SPHN</name>
<keyword evidence="2" id="KW-0732">Signal</keyword>
<feature type="chain" id="PRO_5047369802" evidence="2">
    <location>
        <begin position="22"/>
        <end position="446"/>
    </location>
</feature>
<feature type="coiled-coil region" evidence="1">
    <location>
        <begin position="31"/>
        <end position="75"/>
    </location>
</feature>
<accession>A0ABS7BNQ5</accession>
<reference evidence="3 4" key="1">
    <citation type="submission" date="2021-07" db="EMBL/GenBank/DDBJ databases">
        <title>Sphingomonas sp.</title>
        <authorList>
            <person name="Feng G."/>
            <person name="Li J."/>
            <person name="Pan M."/>
        </authorList>
    </citation>
    <scope>NUCLEOTIDE SEQUENCE [LARGE SCALE GENOMIC DNA]</scope>
    <source>
        <strain evidence="3 4">RRHST34</strain>
    </source>
</reference>
<keyword evidence="1" id="KW-0175">Coiled coil</keyword>
<organism evidence="3 4">
    <name type="scientific">Sphingomonas citri</name>
    <dbReference type="NCBI Taxonomy" id="2862499"/>
    <lineage>
        <taxon>Bacteria</taxon>
        <taxon>Pseudomonadati</taxon>
        <taxon>Pseudomonadota</taxon>
        <taxon>Alphaproteobacteria</taxon>
        <taxon>Sphingomonadales</taxon>
        <taxon>Sphingomonadaceae</taxon>
        <taxon>Sphingomonas</taxon>
    </lineage>
</organism>
<gene>
    <name evidence="3" type="ORF">KZ820_10960</name>
</gene>
<dbReference type="Pfam" id="PF13557">
    <property type="entry name" value="Phenol_MetA_deg"/>
    <property type="match status" value="1"/>
</dbReference>
<dbReference type="InterPro" id="IPR025737">
    <property type="entry name" value="FApF"/>
</dbReference>
<dbReference type="EMBL" id="JAHXZN010000003">
    <property type="protein sequence ID" value="MBW6531254.1"/>
    <property type="molecule type" value="Genomic_DNA"/>
</dbReference>
<keyword evidence="4" id="KW-1185">Reference proteome</keyword>
<evidence type="ECO:0000256" key="1">
    <source>
        <dbReference type="SAM" id="Coils"/>
    </source>
</evidence>